<dbReference type="EnsemblPlants" id="OPUNC04G01850.3">
    <property type="protein sequence ID" value="OPUNC04G01850.3"/>
    <property type="gene ID" value="OPUNC04G01850"/>
</dbReference>
<dbReference type="Gramene" id="OPUNC04G01850.3">
    <property type="protein sequence ID" value="OPUNC04G01850.3"/>
    <property type="gene ID" value="OPUNC04G01850"/>
</dbReference>
<name>A0A0E0KMJ6_ORYPU</name>
<organism evidence="1">
    <name type="scientific">Oryza punctata</name>
    <name type="common">Red rice</name>
    <dbReference type="NCBI Taxonomy" id="4537"/>
    <lineage>
        <taxon>Eukaryota</taxon>
        <taxon>Viridiplantae</taxon>
        <taxon>Streptophyta</taxon>
        <taxon>Embryophyta</taxon>
        <taxon>Tracheophyta</taxon>
        <taxon>Spermatophyta</taxon>
        <taxon>Magnoliopsida</taxon>
        <taxon>Liliopsida</taxon>
        <taxon>Poales</taxon>
        <taxon>Poaceae</taxon>
        <taxon>BOP clade</taxon>
        <taxon>Oryzoideae</taxon>
        <taxon>Oryzeae</taxon>
        <taxon>Oryzinae</taxon>
        <taxon>Oryza</taxon>
    </lineage>
</organism>
<proteinExistence type="predicted"/>
<accession>A0A0E0KMJ6</accession>
<evidence type="ECO:0000313" key="1">
    <source>
        <dbReference type="EnsemblPlants" id="OPUNC04G01850.3"/>
    </source>
</evidence>
<dbReference type="HOGENOM" id="CLU_2501851_0_0_1"/>
<dbReference type="InterPro" id="IPR007658">
    <property type="entry name" value="DUF594"/>
</dbReference>
<dbReference type="AlphaFoldDB" id="A0A0E0KMJ6"/>
<reference evidence="1" key="1">
    <citation type="submission" date="2015-04" db="UniProtKB">
        <authorList>
            <consortium name="EnsemblPlants"/>
        </authorList>
    </citation>
    <scope>IDENTIFICATION</scope>
</reference>
<reference evidence="1" key="2">
    <citation type="submission" date="2018-05" db="EMBL/GenBank/DDBJ databases">
        <title>OpunRS2 (Oryza punctata Reference Sequence Version 2).</title>
        <authorList>
            <person name="Zhang J."/>
            <person name="Kudrna D."/>
            <person name="Lee S."/>
            <person name="Talag J."/>
            <person name="Welchert J."/>
            <person name="Wing R.A."/>
        </authorList>
    </citation>
    <scope>NUCLEOTIDE SEQUENCE [LARGE SCALE GENOMIC DNA]</scope>
</reference>
<sequence length="86" mass="10065">MFPELMKIMQYKMYNYPTDDKTRKLLECIFDEWVRLLINSSIKCTRDSHAKQLSRGGELTSVVWVLVEHASIFRIDRGRGDGMASH</sequence>
<evidence type="ECO:0000313" key="2">
    <source>
        <dbReference type="Proteomes" id="UP000026962"/>
    </source>
</evidence>
<dbReference type="Pfam" id="PF04578">
    <property type="entry name" value="DUF594"/>
    <property type="match status" value="1"/>
</dbReference>
<protein>
    <submittedName>
        <fullName evidence="1">Uncharacterized protein</fullName>
    </submittedName>
</protein>
<dbReference type="Proteomes" id="UP000026962">
    <property type="component" value="Chromosome 4"/>
</dbReference>
<keyword evidence="2" id="KW-1185">Reference proteome</keyword>